<name>A0A9D4RLL0_DREPO</name>
<evidence type="ECO:0000313" key="1">
    <source>
        <dbReference type="EMBL" id="KAH3871903.1"/>
    </source>
</evidence>
<dbReference type="InterPro" id="IPR032675">
    <property type="entry name" value="LRR_dom_sf"/>
</dbReference>
<comment type="caution">
    <text evidence="1">The sequence shown here is derived from an EMBL/GenBank/DDBJ whole genome shotgun (WGS) entry which is preliminary data.</text>
</comment>
<protein>
    <submittedName>
        <fullName evidence="1">Uncharacterized protein</fullName>
    </submittedName>
</protein>
<dbReference type="Gene3D" id="3.80.10.10">
    <property type="entry name" value="Ribonuclease Inhibitor"/>
    <property type="match status" value="1"/>
</dbReference>
<evidence type="ECO:0000313" key="2">
    <source>
        <dbReference type="Proteomes" id="UP000828390"/>
    </source>
</evidence>
<proteinExistence type="predicted"/>
<dbReference type="SUPFAM" id="SSF52047">
    <property type="entry name" value="RNI-like"/>
    <property type="match status" value="1"/>
</dbReference>
<organism evidence="1 2">
    <name type="scientific">Dreissena polymorpha</name>
    <name type="common">Zebra mussel</name>
    <name type="synonym">Mytilus polymorpha</name>
    <dbReference type="NCBI Taxonomy" id="45954"/>
    <lineage>
        <taxon>Eukaryota</taxon>
        <taxon>Metazoa</taxon>
        <taxon>Spiralia</taxon>
        <taxon>Lophotrochozoa</taxon>
        <taxon>Mollusca</taxon>
        <taxon>Bivalvia</taxon>
        <taxon>Autobranchia</taxon>
        <taxon>Heteroconchia</taxon>
        <taxon>Euheterodonta</taxon>
        <taxon>Imparidentia</taxon>
        <taxon>Neoheterodontei</taxon>
        <taxon>Myida</taxon>
        <taxon>Dreissenoidea</taxon>
        <taxon>Dreissenidae</taxon>
        <taxon>Dreissena</taxon>
    </lineage>
</organism>
<dbReference type="EMBL" id="JAIWYP010000002">
    <property type="protein sequence ID" value="KAH3871903.1"/>
    <property type="molecule type" value="Genomic_DNA"/>
</dbReference>
<dbReference type="Proteomes" id="UP000828390">
    <property type="component" value="Unassembled WGS sequence"/>
</dbReference>
<reference evidence="1" key="2">
    <citation type="submission" date="2020-11" db="EMBL/GenBank/DDBJ databases">
        <authorList>
            <person name="McCartney M.A."/>
            <person name="Auch B."/>
            <person name="Kono T."/>
            <person name="Mallez S."/>
            <person name="Becker A."/>
            <person name="Gohl D.M."/>
            <person name="Silverstein K.A.T."/>
            <person name="Koren S."/>
            <person name="Bechman K.B."/>
            <person name="Herman A."/>
            <person name="Abrahante J.E."/>
            <person name="Garbe J."/>
        </authorList>
    </citation>
    <scope>NUCLEOTIDE SEQUENCE</scope>
    <source>
        <strain evidence="1">Duluth1</strain>
        <tissue evidence="1">Whole animal</tissue>
    </source>
</reference>
<sequence>MRRLTSLQTLILNDNPLVHAQLRQVPAMTSLQMLHMRNTQRTLANFPSGLESLVNLQGQSLNILLCLFMGHSTFH</sequence>
<gene>
    <name evidence="1" type="ORF">DPMN_035118</name>
</gene>
<dbReference type="AlphaFoldDB" id="A0A9D4RLL0"/>
<keyword evidence="2" id="KW-1185">Reference proteome</keyword>
<reference evidence="1" key="1">
    <citation type="journal article" date="2019" name="bioRxiv">
        <title>The Genome of the Zebra Mussel, Dreissena polymorpha: A Resource for Invasive Species Research.</title>
        <authorList>
            <person name="McCartney M.A."/>
            <person name="Auch B."/>
            <person name="Kono T."/>
            <person name="Mallez S."/>
            <person name="Zhang Y."/>
            <person name="Obille A."/>
            <person name="Becker A."/>
            <person name="Abrahante J.E."/>
            <person name="Garbe J."/>
            <person name="Badalamenti J.P."/>
            <person name="Herman A."/>
            <person name="Mangelson H."/>
            <person name="Liachko I."/>
            <person name="Sullivan S."/>
            <person name="Sone E.D."/>
            <person name="Koren S."/>
            <person name="Silverstein K.A.T."/>
            <person name="Beckman K.B."/>
            <person name="Gohl D.M."/>
        </authorList>
    </citation>
    <scope>NUCLEOTIDE SEQUENCE</scope>
    <source>
        <strain evidence="1">Duluth1</strain>
        <tissue evidence="1">Whole animal</tissue>
    </source>
</reference>
<accession>A0A9D4RLL0</accession>